<evidence type="ECO:0000313" key="3">
    <source>
        <dbReference type="EMBL" id="CAB3233331.1"/>
    </source>
</evidence>
<evidence type="ECO:0000313" key="5">
    <source>
        <dbReference type="Proteomes" id="UP000494106"/>
    </source>
</evidence>
<feature type="chain" id="PRO_5036272945" evidence="2">
    <location>
        <begin position="20"/>
        <end position="1352"/>
    </location>
</feature>
<dbReference type="SUPFAM" id="SSF48726">
    <property type="entry name" value="Immunoglobulin"/>
    <property type="match status" value="1"/>
</dbReference>
<keyword evidence="5" id="KW-1185">Reference proteome</keyword>
<sequence length="1352" mass="151185">MRLCYGLALAILITGNVQASNDENAERTVIEDENADIKRFIQISHTVRRNSFIDITLNTESFEEKCYVRPPDGQLTQTDKFAMEGVQVRHKSNFVSCRITIGPMIEDLLGNWELCGKSTTTEEMRCQPINIIWDVGNGNPGPSPSPLQRQIHRVHIGDYVNVGVTNRRDMSTCHVVTPNGEDLVITPDMNYPHIERSSANPCSVVIKDITRDILGDWLIYGRFNQGILGFGDIRLPFTLELYYDVNAYNIISLENQAHEVKVGSDITVEVTHSVGTVETCIYISPSGLEFSSASDISAAPKGIQFRSVNDYGVCGITFTAVTEDMFGEWQIIGRFRNGNVIDEKRLTFNITEKAIVEDDINMLNQINHFALQDALVDISLNKESFEEKCYIRPPNGEFTKAHRFKMEGVTVQKKSNFVSCRVTIGTFTEDMFGLWTLCGKSLLSEEIRCQPANIALRTANWVIHNRAQFTHPVHFGGSVNSGVSEGGTVENCHVVTPTGEDLVLTSDVNYPHIKRVNSASVCSVVIENITEDMLGAWLIYGTFNSPLRRTEGRLPLIFNLFDENNPHAQAYNVTVLQNQNHLVHVGTNLTLEVQQRTGDRQDCIYTAPSGKIFSINDNNSVEPRGVHFSTLNTAPICQVEFNPITEEAVGEWQISLRFRNGVLFNEIRQTFRIIEEDPENPLQENVVRTVQYLTTQNINTKMNTSHRFTINSASIIQGESCHIIAPDGRQYAFIDGFNVPNVEIINEDFVECGVILHVVEENMIGTWTILGRARSLSDSIERRLPVTIRVEENFVLQNDIHIKEGSDLYLHLNEAITLPETCTLIGPDGNEIANVESDPIYASACGYIIRDVNQTYDGTWIIEYGARIKKRGSVNVQILDPTALSLHNLQWSIGDSVDISVGPENAVYCVIKDVTGNIVFDDFGQCKIVLDRVSVHHRGNWTMQIGKPGTVRLQSYNFYVEVHSVDGLPIVSTTVEENHSSLMLTCSVPARHEVHACKFRDPRGNILIAVHGVGQDNYMFRQATVNYVSNAHSHDCTLRLINPSVAELGIWRCGLDTSTGTHYGFLTVLPQNPGAASSVVTEPILRSTDVSYFEGDPVTLSCSISSALRYCYFRADNGTIYNVFPRMSRSENFEYVGAGLDAGDCGIRFKSLSTREGGIWSCHVGLLDTTAPELREAIVATISAKMSVNHFWDRQQRAIVEAFIHSGQAIEYCRFVRMDGEGFTSDNVPQRYTLEPLLHTGACVLNIWNPDSIDLQPWTIAIKLVEGNGEISMTTVNNQLAVRPSRSIFSGALFWLTIVFVFILILSVAGACFPKKNRDWTYRRASGLNQSVRSYFNKNLEKKPPMTTTQHA</sequence>
<name>A0A8S0ZIN2_ARCPL</name>
<dbReference type="Proteomes" id="UP000494256">
    <property type="component" value="Unassembled WGS sequence"/>
</dbReference>
<evidence type="ECO:0000256" key="1">
    <source>
        <dbReference type="SAM" id="Phobius"/>
    </source>
</evidence>
<protein>
    <submittedName>
        <fullName evidence="3">Uncharacterized protein</fullName>
    </submittedName>
</protein>
<organism evidence="3 5">
    <name type="scientific">Arctia plantaginis</name>
    <name type="common">Wood tiger moth</name>
    <name type="synonym">Phalaena plantaginis</name>
    <dbReference type="NCBI Taxonomy" id="874455"/>
    <lineage>
        <taxon>Eukaryota</taxon>
        <taxon>Metazoa</taxon>
        <taxon>Ecdysozoa</taxon>
        <taxon>Arthropoda</taxon>
        <taxon>Hexapoda</taxon>
        <taxon>Insecta</taxon>
        <taxon>Pterygota</taxon>
        <taxon>Neoptera</taxon>
        <taxon>Endopterygota</taxon>
        <taxon>Lepidoptera</taxon>
        <taxon>Glossata</taxon>
        <taxon>Ditrysia</taxon>
        <taxon>Noctuoidea</taxon>
        <taxon>Erebidae</taxon>
        <taxon>Arctiinae</taxon>
        <taxon>Arctia</taxon>
    </lineage>
</organism>
<evidence type="ECO:0000256" key="2">
    <source>
        <dbReference type="SAM" id="SignalP"/>
    </source>
</evidence>
<feature type="transmembrane region" description="Helical" evidence="1">
    <location>
        <begin position="1292"/>
        <end position="1314"/>
    </location>
</feature>
<evidence type="ECO:0000313" key="6">
    <source>
        <dbReference type="Proteomes" id="UP000494256"/>
    </source>
</evidence>
<dbReference type="OrthoDB" id="7467099at2759"/>
<dbReference type="InterPro" id="IPR036179">
    <property type="entry name" value="Ig-like_dom_sf"/>
</dbReference>
<keyword evidence="1" id="KW-0472">Membrane</keyword>
<dbReference type="Proteomes" id="UP000494106">
    <property type="component" value="Unassembled WGS sequence"/>
</dbReference>
<accession>A0A8S0ZIN2</accession>
<comment type="caution">
    <text evidence="3">The sequence shown here is derived from an EMBL/GenBank/DDBJ whole genome shotgun (WGS) entry which is preliminary data.</text>
</comment>
<keyword evidence="2" id="KW-0732">Signal</keyword>
<dbReference type="EMBL" id="CADEBD010000306">
    <property type="protein sequence ID" value="CAB3238576.1"/>
    <property type="molecule type" value="Genomic_DNA"/>
</dbReference>
<proteinExistence type="predicted"/>
<keyword evidence="1" id="KW-0812">Transmembrane</keyword>
<reference evidence="5 6" key="1">
    <citation type="submission" date="2020-04" db="EMBL/GenBank/DDBJ databases">
        <authorList>
            <person name="Wallbank WR R."/>
            <person name="Pardo Diaz C."/>
            <person name="Kozak K."/>
            <person name="Martin S."/>
            <person name="Jiggins C."/>
            <person name="Moest M."/>
            <person name="Warren A I."/>
            <person name="Byers J.R.P. K."/>
            <person name="Montejo-Kovacevich G."/>
            <person name="Yen C E."/>
        </authorList>
    </citation>
    <scope>NUCLEOTIDE SEQUENCE [LARGE SCALE GENOMIC DNA]</scope>
</reference>
<keyword evidence="1" id="KW-1133">Transmembrane helix</keyword>
<dbReference type="EMBL" id="CADEBC010000479">
    <property type="protein sequence ID" value="CAB3233331.1"/>
    <property type="molecule type" value="Genomic_DNA"/>
</dbReference>
<evidence type="ECO:0000313" key="4">
    <source>
        <dbReference type="EMBL" id="CAB3238576.1"/>
    </source>
</evidence>
<feature type="signal peptide" evidence="2">
    <location>
        <begin position="1"/>
        <end position="19"/>
    </location>
</feature>
<gene>
    <name evidence="3" type="ORF">APLA_LOCUS5190</name>
    <name evidence="4" type="ORF">APLA_LOCUS8295</name>
</gene>